<dbReference type="SUPFAM" id="SSF54001">
    <property type="entry name" value="Cysteine proteinases"/>
    <property type="match status" value="1"/>
</dbReference>
<evidence type="ECO:0000256" key="1">
    <source>
        <dbReference type="ARBA" id="ARBA00008455"/>
    </source>
</evidence>
<dbReference type="InterPro" id="IPR039417">
    <property type="entry name" value="Peptidase_C1A_papain-like"/>
</dbReference>
<organism evidence="6 7">
    <name type="scientific">Perkinsus olseni</name>
    <name type="common">Perkinsus atlanticus</name>
    <dbReference type="NCBI Taxonomy" id="32597"/>
    <lineage>
        <taxon>Eukaryota</taxon>
        <taxon>Sar</taxon>
        <taxon>Alveolata</taxon>
        <taxon>Perkinsozoa</taxon>
        <taxon>Perkinsea</taxon>
        <taxon>Perkinsida</taxon>
        <taxon>Perkinsidae</taxon>
        <taxon>Perkinsus</taxon>
    </lineage>
</organism>
<dbReference type="GO" id="GO:0008234">
    <property type="term" value="F:cysteine-type peptidase activity"/>
    <property type="evidence" value="ECO:0007669"/>
    <property type="project" value="InterPro"/>
</dbReference>
<protein>
    <submittedName>
        <fullName evidence="6">Uncharacterized protein</fullName>
    </submittedName>
</protein>
<dbReference type="SMART" id="SM00645">
    <property type="entry name" value="Pept_C1"/>
    <property type="match status" value="1"/>
</dbReference>
<evidence type="ECO:0000259" key="4">
    <source>
        <dbReference type="SMART" id="SM00645"/>
    </source>
</evidence>
<evidence type="ECO:0000313" key="6">
    <source>
        <dbReference type="EMBL" id="KAF4688144.1"/>
    </source>
</evidence>
<dbReference type="InterPro" id="IPR000668">
    <property type="entry name" value="Peptidase_C1A_C"/>
</dbReference>
<proteinExistence type="inferred from homology"/>
<comment type="caution">
    <text evidence="6">The sequence shown here is derived from an EMBL/GenBank/DDBJ whole genome shotgun (WGS) entry which is preliminary data.</text>
</comment>
<dbReference type="InterPro" id="IPR013128">
    <property type="entry name" value="Peptidase_C1A"/>
</dbReference>
<evidence type="ECO:0000256" key="3">
    <source>
        <dbReference type="SAM" id="MobiDB-lite"/>
    </source>
</evidence>
<reference evidence="6 7" key="1">
    <citation type="submission" date="2020-04" db="EMBL/GenBank/DDBJ databases">
        <title>Perkinsus olseni comparative genomics.</title>
        <authorList>
            <person name="Bogema D.R."/>
        </authorList>
    </citation>
    <scope>NUCLEOTIDE SEQUENCE [LARGE SCALE GENOMIC DNA]</scope>
    <source>
        <strain evidence="6">00978-12</strain>
    </source>
</reference>
<evidence type="ECO:0000259" key="5">
    <source>
        <dbReference type="SMART" id="SM00848"/>
    </source>
</evidence>
<feature type="domain" description="Peptidase C1A papain C-terminal" evidence="4">
    <location>
        <begin position="539"/>
        <end position="769"/>
    </location>
</feature>
<gene>
    <name evidence="6" type="ORF">FOZ60_003156</name>
</gene>
<dbReference type="Pfam" id="PF00112">
    <property type="entry name" value="Peptidase_C1"/>
    <property type="match status" value="1"/>
</dbReference>
<feature type="domain" description="Cathepsin propeptide inhibitor" evidence="5">
    <location>
        <begin position="450"/>
        <end position="507"/>
    </location>
</feature>
<keyword evidence="2" id="KW-0865">Zymogen</keyword>
<dbReference type="EMBL" id="JABANP010000161">
    <property type="protein sequence ID" value="KAF4688144.1"/>
    <property type="molecule type" value="Genomic_DNA"/>
</dbReference>
<dbReference type="Pfam" id="PF08246">
    <property type="entry name" value="Inhibitor_I29"/>
    <property type="match status" value="1"/>
</dbReference>
<dbReference type="PANTHER" id="PTHR12411">
    <property type="entry name" value="CYSTEINE PROTEASE FAMILY C1-RELATED"/>
    <property type="match status" value="1"/>
</dbReference>
<dbReference type="Proteomes" id="UP000541610">
    <property type="component" value="Unassembled WGS sequence"/>
</dbReference>
<evidence type="ECO:0000313" key="7">
    <source>
        <dbReference type="Proteomes" id="UP000541610"/>
    </source>
</evidence>
<feature type="compositionally biased region" description="Low complexity" evidence="3">
    <location>
        <begin position="170"/>
        <end position="184"/>
    </location>
</feature>
<comment type="similarity">
    <text evidence="1">Belongs to the peptidase C1 family.</text>
</comment>
<dbReference type="InterPro" id="IPR038765">
    <property type="entry name" value="Papain-like_cys_pep_sf"/>
</dbReference>
<dbReference type="Gene3D" id="3.90.70.10">
    <property type="entry name" value="Cysteine proteinases"/>
    <property type="match status" value="1"/>
</dbReference>
<dbReference type="SMART" id="SM00848">
    <property type="entry name" value="Inhibitor_I29"/>
    <property type="match status" value="1"/>
</dbReference>
<accession>A0A7J6NWB2</accession>
<dbReference type="GO" id="GO:0006508">
    <property type="term" value="P:proteolysis"/>
    <property type="evidence" value="ECO:0007669"/>
    <property type="project" value="InterPro"/>
</dbReference>
<dbReference type="CDD" id="cd02248">
    <property type="entry name" value="Peptidase_C1A"/>
    <property type="match status" value="1"/>
</dbReference>
<dbReference type="OrthoDB" id="441886at2759"/>
<sequence length="783" mass="86303">MSAVPGLPQVAAAVSRRSVDIRKKLLEPAAEEYVHAYGVWSKAAEARQRELLELSGVFGHKQTDLVRALDTTPYDRNDKKTFEHRIRSQHYLLLGASEGFGGGCSIMNARARGRQHPRMPEALKGTSSSAKTEASSDRDTPRNQSGRRRRSSRGATGKDSPAQGSVADEQQQQQPQQPQQPQQQEGDEEADKRAVIPDLEIFDYSMVGSSVAFSDTNRRIPDLAEANREYFLQLTQPTDADVKKFLERLVSFPKDFRRMAAGSDRLTTGQMIEIYFRYKNLLGCKTMLSGSLRSQTCKHIARKEIKRTMYYLSKAADKVPHLCPRAPPVGAHGRPSRYYTHEFLRCLEQNSLRYNPHRRRAILNTEDDNSLRGKLEDILATAVASHCLDWADLEAVAQRSRPLWSAIGYPILSKPMQLAVGAIYLVIVAQGIVDGAPDEAGHVGDMDTAFREFTLRYQKKYDSDEQYQVAKNAFAQSMKIVAELRANGDITHEVDVNEHSDLPREVFNQILHCVPDPKPSPSLRASNFTDTDDTPIKAPPASVDWEAAGALAPVRDQSTLFNSCGSCYAIGAAVVMESHFKIQTGIAKVVPFSVQQIVDCSQAYNNHGCNGGTPDKAYAYCGVQGIVKASSYPYKAKLGTCKTSVTTDPRKQCLKRGDITHVVTIPAADETAMLRNVARGPVAVSIYAGAPPFEYYKSGIITAKTCGVSNVDHTVVIVGYNTSSTGVPYWKIMNTWGKSWGMKGFAYIQRTGNQPGPCNILVDANKYPIYGNSVKSSVCAGGR</sequence>
<feature type="region of interest" description="Disordered" evidence="3">
    <location>
        <begin position="112"/>
        <end position="191"/>
    </location>
</feature>
<evidence type="ECO:0000256" key="2">
    <source>
        <dbReference type="ARBA" id="ARBA00023145"/>
    </source>
</evidence>
<dbReference type="InterPro" id="IPR013201">
    <property type="entry name" value="Prot_inhib_I29"/>
</dbReference>
<name>A0A7J6NWB2_PEROL</name>
<dbReference type="AlphaFoldDB" id="A0A7J6NWB2"/>